<evidence type="ECO:0000313" key="3">
    <source>
        <dbReference type="Proteomes" id="UP000000768"/>
    </source>
</evidence>
<reference evidence="2 3" key="1">
    <citation type="journal article" date="2009" name="Nature">
        <title>The Sorghum bicolor genome and the diversification of grasses.</title>
        <authorList>
            <person name="Paterson A.H."/>
            <person name="Bowers J.E."/>
            <person name="Bruggmann R."/>
            <person name="Dubchak I."/>
            <person name="Grimwood J."/>
            <person name="Gundlach H."/>
            <person name="Haberer G."/>
            <person name="Hellsten U."/>
            <person name="Mitros T."/>
            <person name="Poliakov A."/>
            <person name="Schmutz J."/>
            <person name="Spannagl M."/>
            <person name="Tang H."/>
            <person name="Wang X."/>
            <person name="Wicker T."/>
            <person name="Bharti A.K."/>
            <person name="Chapman J."/>
            <person name="Feltus F.A."/>
            <person name="Gowik U."/>
            <person name="Grigoriev I.V."/>
            <person name="Lyons E."/>
            <person name="Maher C.A."/>
            <person name="Martis M."/>
            <person name="Narechania A."/>
            <person name="Otillar R.P."/>
            <person name="Penning B.W."/>
            <person name="Salamov A.A."/>
            <person name="Wang Y."/>
            <person name="Zhang L."/>
            <person name="Carpita N.C."/>
            <person name="Freeling M."/>
            <person name="Gingle A.R."/>
            <person name="Hash C.T."/>
            <person name="Keller B."/>
            <person name="Klein P."/>
            <person name="Kresovich S."/>
            <person name="McCann M.C."/>
            <person name="Ming R."/>
            <person name="Peterson D.G."/>
            <person name="Mehboob-ur-Rahman"/>
            <person name="Ware D."/>
            <person name="Westhoff P."/>
            <person name="Mayer K.F."/>
            <person name="Messing J."/>
            <person name="Rokhsar D.S."/>
        </authorList>
    </citation>
    <scope>NUCLEOTIDE SEQUENCE [LARGE SCALE GENOMIC DNA]</scope>
    <source>
        <strain evidence="3">cv. BTx623</strain>
    </source>
</reference>
<dbReference type="AlphaFoldDB" id="A0A1Z5RG76"/>
<keyword evidence="3" id="KW-1185">Reference proteome</keyword>
<accession>A0A1Z5RG76</accession>
<evidence type="ECO:0000256" key="1">
    <source>
        <dbReference type="SAM" id="MobiDB-lite"/>
    </source>
</evidence>
<evidence type="ECO:0000313" key="2">
    <source>
        <dbReference type="EMBL" id="OQU82707.1"/>
    </source>
</evidence>
<feature type="region of interest" description="Disordered" evidence="1">
    <location>
        <begin position="113"/>
        <end position="134"/>
    </location>
</feature>
<gene>
    <name evidence="2" type="ORF">SORBI_3005G008850</name>
</gene>
<name>A0A1Z5RG76_SORBI</name>
<proteinExistence type="predicted"/>
<organism evidence="2 3">
    <name type="scientific">Sorghum bicolor</name>
    <name type="common">Sorghum</name>
    <name type="synonym">Sorghum vulgare</name>
    <dbReference type="NCBI Taxonomy" id="4558"/>
    <lineage>
        <taxon>Eukaryota</taxon>
        <taxon>Viridiplantae</taxon>
        <taxon>Streptophyta</taxon>
        <taxon>Embryophyta</taxon>
        <taxon>Tracheophyta</taxon>
        <taxon>Spermatophyta</taxon>
        <taxon>Magnoliopsida</taxon>
        <taxon>Liliopsida</taxon>
        <taxon>Poales</taxon>
        <taxon>Poaceae</taxon>
        <taxon>PACMAD clade</taxon>
        <taxon>Panicoideae</taxon>
        <taxon>Andropogonodae</taxon>
        <taxon>Andropogoneae</taxon>
        <taxon>Sorghinae</taxon>
        <taxon>Sorghum</taxon>
    </lineage>
</organism>
<dbReference type="Proteomes" id="UP000000768">
    <property type="component" value="Chromosome 5"/>
</dbReference>
<protein>
    <submittedName>
        <fullName evidence="2">Uncharacterized protein</fullName>
    </submittedName>
</protein>
<sequence length="285" mass="31447">MGRRFPPLHLRLHLPLQPLLHLRLHLPLQPLFHPRLVSPTLQPPLLPSTTTMAQWIKVSTLAQLEGFIAGGVPRALFMGGVDSVRSAATMLRLIKGIHEAIIPQAADYSEWGLAGSGGSSSSENGDAADEVKDAHEAAATATADYLEHWIIADVQPLRRVAELAELAIQMADEVIPALAATPGDVDTLRRLRNLGRDVRRAGLRVPRAAGARAVTLGNYTQKLVSRAFKNGRRAVRSAADRGTWIADRRAKLLNKKPEKLRSAARQRHEDMRRNARFAQIWKSRK</sequence>
<dbReference type="EMBL" id="CM000764">
    <property type="protein sequence ID" value="OQU82707.1"/>
    <property type="molecule type" value="Genomic_DNA"/>
</dbReference>
<dbReference type="Gramene" id="OQU82707">
    <property type="protein sequence ID" value="OQU82707"/>
    <property type="gene ID" value="SORBI_3005G008850"/>
</dbReference>
<dbReference type="InParanoid" id="A0A1Z5RG76"/>
<reference evidence="3" key="2">
    <citation type="journal article" date="2018" name="Plant J.">
        <title>The Sorghum bicolor reference genome: improved assembly, gene annotations, a transcriptome atlas, and signatures of genome organization.</title>
        <authorList>
            <person name="McCormick R.F."/>
            <person name="Truong S.K."/>
            <person name="Sreedasyam A."/>
            <person name="Jenkins J."/>
            <person name="Shu S."/>
            <person name="Sims D."/>
            <person name="Kennedy M."/>
            <person name="Amirebrahimi M."/>
            <person name="Weers B.D."/>
            <person name="McKinley B."/>
            <person name="Mattison A."/>
            <person name="Morishige D.T."/>
            <person name="Grimwood J."/>
            <person name="Schmutz J."/>
            <person name="Mullet J.E."/>
        </authorList>
    </citation>
    <scope>NUCLEOTIDE SEQUENCE [LARGE SCALE GENOMIC DNA]</scope>
    <source>
        <strain evidence="3">cv. BTx623</strain>
    </source>
</reference>